<dbReference type="SUPFAM" id="SSF52058">
    <property type="entry name" value="L domain-like"/>
    <property type="match status" value="1"/>
</dbReference>
<dbReference type="PANTHER" id="PTHR24366">
    <property type="entry name" value="IG(IMMUNOGLOBULIN) AND LRR(LEUCINE RICH REPEAT) DOMAINS"/>
    <property type="match status" value="1"/>
</dbReference>
<feature type="transmembrane region" description="Helical" evidence="5">
    <location>
        <begin position="511"/>
        <end position="531"/>
    </location>
</feature>
<comment type="caution">
    <text evidence="7">The sequence shown here is derived from an EMBL/GenBank/DDBJ whole genome shotgun (WGS) entry which is preliminary data.</text>
</comment>
<accession>A0A6A4SGJ7</accession>
<dbReference type="PROSITE" id="PS50835">
    <property type="entry name" value="IG_LIKE"/>
    <property type="match status" value="1"/>
</dbReference>
<keyword evidence="4" id="KW-1015">Disulfide bond</keyword>
<dbReference type="SMART" id="SM00409">
    <property type="entry name" value="IG"/>
    <property type="match status" value="1"/>
</dbReference>
<evidence type="ECO:0000313" key="7">
    <source>
        <dbReference type="EMBL" id="KAF0029492.1"/>
    </source>
</evidence>
<proteinExistence type="predicted"/>
<dbReference type="SMART" id="SM00369">
    <property type="entry name" value="LRR_TYP"/>
    <property type="match status" value="6"/>
</dbReference>
<dbReference type="Proteomes" id="UP000438429">
    <property type="component" value="Unassembled WGS sequence"/>
</dbReference>
<dbReference type="InterPro" id="IPR013783">
    <property type="entry name" value="Ig-like_fold"/>
</dbReference>
<dbReference type="SMART" id="SM00364">
    <property type="entry name" value="LRR_BAC"/>
    <property type="match status" value="4"/>
</dbReference>
<keyword evidence="3" id="KW-0677">Repeat</keyword>
<dbReference type="Gene3D" id="3.80.10.10">
    <property type="entry name" value="Ribonuclease Inhibitor"/>
    <property type="match status" value="1"/>
</dbReference>
<keyword evidence="2" id="KW-0732">Signal</keyword>
<dbReference type="Gene3D" id="2.60.40.10">
    <property type="entry name" value="Immunoglobulins"/>
    <property type="match status" value="1"/>
</dbReference>
<gene>
    <name evidence="7" type="ORF">F2P81_018597</name>
</gene>
<reference evidence="7 8" key="1">
    <citation type="submission" date="2019-06" db="EMBL/GenBank/DDBJ databases">
        <title>Draft genomes of female and male turbot (Scophthalmus maximus).</title>
        <authorList>
            <person name="Xu H."/>
            <person name="Xu X.-W."/>
            <person name="Shao C."/>
            <person name="Chen S."/>
        </authorList>
    </citation>
    <scope>NUCLEOTIDE SEQUENCE [LARGE SCALE GENOMIC DNA]</scope>
    <source>
        <strain evidence="7">Ysfricsl-2016a</strain>
        <tissue evidence="7">Blood</tissue>
    </source>
</reference>
<dbReference type="InterPro" id="IPR001611">
    <property type="entry name" value="Leu-rich_rpt"/>
</dbReference>
<name>A0A6A4SGJ7_SCOMX</name>
<dbReference type="InterPro" id="IPR003591">
    <property type="entry name" value="Leu-rich_rpt_typical-subtyp"/>
</dbReference>
<keyword evidence="1" id="KW-0433">Leucine-rich repeat</keyword>
<protein>
    <recommendedName>
        <fullName evidence="6">Ig-like domain-containing protein</fullName>
    </recommendedName>
</protein>
<evidence type="ECO:0000256" key="3">
    <source>
        <dbReference type="ARBA" id="ARBA00022737"/>
    </source>
</evidence>
<evidence type="ECO:0000256" key="4">
    <source>
        <dbReference type="ARBA" id="ARBA00023157"/>
    </source>
</evidence>
<dbReference type="InterPro" id="IPR003599">
    <property type="entry name" value="Ig_sub"/>
</dbReference>
<dbReference type="Pfam" id="PF13855">
    <property type="entry name" value="LRR_8"/>
    <property type="match status" value="1"/>
</dbReference>
<dbReference type="InterPro" id="IPR007110">
    <property type="entry name" value="Ig-like_dom"/>
</dbReference>
<evidence type="ECO:0000256" key="1">
    <source>
        <dbReference type="ARBA" id="ARBA00022614"/>
    </source>
</evidence>
<evidence type="ECO:0000256" key="2">
    <source>
        <dbReference type="ARBA" id="ARBA00022729"/>
    </source>
</evidence>
<keyword evidence="5" id="KW-0472">Membrane</keyword>
<dbReference type="EMBL" id="VEVO01000016">
    <property type="protein sequence ID" value="KAF0029492.1"/>
    <property type="molecule type" value="Genomic_DNA"/>
</dbReference>
<keyword evidence="5" id="KW-0812">Transmembrane</keyword>
<dbReference type="PROSITE" id="PS51450">
    <property type="entry name" value="LRR"/>
    <property type="match status" value="1"/>
</dbReference>
<evidence type="ECO:0000313" key="8">
    <source>
        <dbReference type="Proteomes" id="UP000438429"/>
    </source>
</evidence>
<dbReference type="InterPro" id="IPR032675">
    <property type="entry name" value="LRR_dom_sf"/>
</dbReference>
<keyword evidence="5" id="KW-1133">Transmembrane helix</keyword>
<dbReference type="InterPro" id="IPR036179">
    <property type="entry name" value="Ig-like_dom_sf"/>
</dbReference>
<sequence>MSPCPRISDDRSPRLAVTKTHRFEFGFGLKIHILQIKRKVCLMIVARLLTGILCLHPRLLVKRRAAAHSPFTASLKGEMSLPFDSKKKVNKLVNKRQKASLKREFIFALPHPWTLAQCNSSDGAVALREKIIHSHIIGVPAAAQVRIYSVRTRTTPPTATRNPTCSDIISCSGLNLSKLPSGLPSYATRLDLSHNALTALSTDWIPQQFHRLATLVLSRNSINQIEANAFNATPHLLHLDLSSNRITVLNVSLFTGLKELKELLLFDNQIVQINPGALDDLHSLQRLYLSGNKLKAFPLGLYWEPGGPRNLTFLDLSYNRLTKLPVQSLLSLTRQGRIYLQENPLVCDCALLALLEYWLWKQYRPLVDFRGEYPCREDSGPGPTCNQQGVSDMPLESQTYQEEPGKWLRVPCPGLGSSAQEDLVVFWLTPRTVVNSSTDDPSAHLIVLPNGTLEIRGALVEDSGTYGCVAARQRHYDPYTSFEVNVVVGNVSTASAIGSVRRSGTEHFNTAFTTLASCVVSIVLVLLYLYLTPCRCRESRGGSRGCGGRAIILCSDPREVESGQQWSNGKRVAFLEPQAEDSNIGSPKTPAVNLDHSTIEGILKNGSRTVGQSPIDPDHMA</sequence>
<dbReference type="PANTHER" id="PTHR24366:SF96">
    <property type="entry name" value="LEUCINE RICH REPEAT CONTAINING 53"/>
    <property type="match status" value="1"/>
</dbReference>
<dbReference type="Pfam" id="PF00560">
    <property type="entry name" value="LRR_1"/>
    <property type="match status" value="1"/>
</dbReference>
<dbReference type="SUPFAM" id="SSF48726">
    <property type="entry name" value="Immunoglobulin"/>
    <property type="match status" value="1"/>
</dbReference>
<evidence type="ECO:0000256" key="5">
    <source>
        <dbReference type="SAM" id="Phobius"/>
    </source>
</evidence>
<feature type="domain" description="Ig-like" evidence="6">
    <location>
        <begin position="394"/>
        <end position="485"/>
    </location>
</feature>
<dbReference type="AlphaFoldDB" id="A0A6A4SGJ7"/>
<organism evidence="7 8">
    <name type="scientific">Scophthalmus maximus</name>
    <name type="common">Turbot</name>
    <name type="synonym">Psetta maxima</name>
    <dbReference type="NCBI Taxonomy" id="52904"/>
    <lineage>
        <taxon>Eukaryota</taxon>
        <taxon>Metazoa</taxon>
        <taxon>Chordata</taxon>
        <taxon>Craniata</taxon>
        <taxon>Vertebrata</taxon>
        <taxon>Euteleostomi</taxon>
        <taxon>Actinopterygii</taxon>
        <taxon>Neopterygii</taxon>
        <taxon>Teleostei</taxon>
        <taxon>Neoteleostei</taxon>
        <taxon>Acanthomorphata</taxon>
        <taxon>Carangaria</taxon>
        <taxon>Pleuronectiformes</taxon>
        <taxon>Pleuronectoidei</taxon>
        <taxon>Scophthalmidae</taxon>
        <taxon>Scophthalmus</taxon>
    </lineage>
</organism>
<evidence type="ECO:0000259" key="6">
    <source>
        <dbReference type="PROSITE" id="PS50835"/>
    </source>
</evidence>